<dbReference type="GO" id="GO:0016747">
    <property type="term" value="F:acyltransferase activity, transferring groups other than amino-acyl groups"/>
    <property type="evidence" value="ECO:0007669"/>
    <property type="project" value="InterPro"/>
</dbReference>
<evidence type="ECO:0000256" key="3">
    <source>
        <dbReference type="SAM" id="MobiDB-lite"/>
    </source>
</evidence>
<dbReference type="InterPro" id="IPR016181">
    <property type="entry name" value="Acyl_CoA_acyltransferase"/>
</dbReference>
<dbReference type="InterPro" id="IPR000182">
    <property type="entry name" value="GNAT_dom"/>
</dbReference>
<dbReference type="CDD" id="cd04301">
    <property type="entry name" value="NAT_SF"/>
    <property type="match status" value="1"/>
</dbReference>
<feature type="domain" description="N-acetyltransferase" evidence="4">
    <location>
        <begin position="30"/>
        <end position="180"/>
    </location>
</feature>
<protein>
    <submittedName>
        <fullName evidence="5">N-acetyltransferase</fullName>
    </submittedName>
</protein>
<dbReference type="InterPro" id="IPR050832">
    <property type="entry name" value="Bact_Acetyltransf"/>
</dbReference>
<dbReference type="EMBL" id="BNDZ01000003">
    <property type="protein sequence ID" value="GHI44587.1"/>
    <property type="molecule type" value="Genomic_DNA"/>
</dbReference>
<dbReference type="Pfam" id="PF00583">
    <property type="entry name" value="Acetyltransf_1"/>
    <property type="match status" value="1"/>
</dbReference>
<name>A0AA37BTP4_9ACTN</name>
<feature type="region of interest" description="Disordered" evidence="3">
    <location>
        <begin position="1"/>
        <end position="20"/>
    </location>
</feature>
<evidence type="ECO:0000259" key="4">
    <source>
        <dbReference type="PROSITE" id="PS51186"/>
    </source>
</evidence>
<evidence type="ECO:0000313" key="5">
    <source>
        <dbReference type="EMBL" id="GHI44587.1"/>
    </source>
</evidence>
<dbReference type="PANTHER" id="PTHR43877">
    <property type="entry name" value="AMINOALKYLPHOSPHONATE N-ACETYLTRANSFERASE-RELATED-RELATED"/>
    <property type="match status" value="1"/>
</dbReference>
<dbReference type="SUPFAM" id="SSF55729">
    <property type="entry name" value="Acyl-CoA N-acyltransferases (Nat)"/>
    <property type="match status" value="1"/>
</dbReference>
<dbReference type="Proteomes" id="UP001051844">
    <property type="component" value="Unassembled WGS sequence"/>
</dbReference>
<proteinExistence type="predicted"/>
<dbReference type="PANTHER" id="PTHR43877:SF2">
    <property type="entry name" value="AMINOALKYLPHOSPHONATE N-ACETYLTRANSFERASE-RELATED"/>
    <property type="match status" value="1"/>
</dbReference>
<dbReference type="Gene3D" id="3.40.630.30">
    <property type="match status" value="1"/>
</dbReference>
<feature type="compositionally biased region" description="Basic and acidic residues" evidence="3">
    <location>
        <begin position="1"/>
        <end position="11"/>
    </location>
</feature>
<evidence type="ECO:0000256" key="2">
    <source>
        <dbReference type="ARBA" id="ARBA00023315"/>
    </source>
</evidence>
<dbReference type="PROSITE" id="PS51186">
    <property type="entry name" value="GNAT"/>
    <property type="match status" value="1"/>
</dbReference>
<dbReference type="AlphaFoldDB" id="A0AA37BTP4"/>
<evidence type="ECO:0000256" key="1">
    <source>
        <dbReference type="ARBA" id="ARBA00022679"/>
    </source>
</evidence>
<sequence>MTTADGARDEFPAGPASYPHAQADRAGALIPVSYDSPAARELTRALHAEQVGLYGRADAPEAARPADFTPPRGAFLVVTGPDGTALACGGWRTAAQATAEIKRMYVTPAARGRGLGRQILAALEGDARRRGMTQVILETGVANVAALALYTSRGYTPIASYVAHRHPHINRALRKSLAADPAGKGRPFRE</sequence>
<evidence type="ECO:0000313" key="6">
    <source>
        <dbReference type="Proteomes" id="UP001051844"/>
    </source>
</evidence>
<dbReference type="RefSeq" id="WP_226660192.1">
    <property type="nucleotide sequence ID" value="NZ_BNDZ01000003.1"/>
</dbReference>
<keyword evidence="2" id="KW-0012">Acyltransferase</keyword>
<organism evidence="5 6">
    <name type="scientific">Streptomyces albidoflavus</name>
    <dbReference type="NCBI Taxonomy" id="1886"/>
    <lineage>
        <taxon>Bacteria</taxon>
        <taxon>Bacillati</taxon>
        <taxon>Actinomycetota</taxon>
        <taxon>Actinomycetes</taxon>
        <taxon>Kitasatosporales</taxon>
        <taxon>Streptomycetaceae</taxon>
        <taxon>Streptomyces</taxon>
        <taxon>Streptomyces albidoflavus group</taxon>
    </lineage>
</organism>
<gene>
    <name evidence="5" type="ORF">ScoT_07610</name>
</gene>
<reference evidence="5" key="1">
    <citation type="submission" date="2022-09" db="EMBL/GenBank/DDBJ databases">
        <title>Whole genome shotgun sequence of Streptomyces albidoflavus NBRC 12854.</title>
        <authorList>
            <person name="Komaki H."/>
            <person name="Tamura T."/>
        </authorList>
    </citation>
    <scope>NUCLEOTIDE SEQUENCE</scope>
    <source>
        <strain evidence="5">NBRC 12854</strain>
    </source>
</reference>
<accession>A0AA37BTP4</accession>
<comment type="caution">
    <text evidence="5">The sequence shown here is derived from an EMBL/GenBank/DDBJ whole genome shotgun (WGS) entry which is preliminary data.</text>
</comment>
<keyword evidence="1" id="KW-0808">Transferase</keyword>